<feature type="transmembrane region" description="Helical" evidence="9">
    <location>
        <begin position="139"/>
        <end position="158"/>
    </location>
</feature>
<evidence type="ECO:0000313" key="13">
    <source>
        <dbReference type="Proteomes" id="UP000289841"/>
    </source>
</evidence>
<evidence type="ECO:0000256" key="4">
    <source>
        <dbReference type="ARBA" id="ARBA00022692"/>
    </source>
</evidence>
<dbReference type="Gene3D" id="1.20.1560.10">
    <property type="entry name" value="ABC transporter type 1, transmembrane domain"/>
    <property type="match status" value="1"/>
</dbReference>
<evidence type="ECO:0000256" key="3">
    <source>
        <dbReference type="ARBA" id="ARBA00022448"/>
    </source>
</evidence>
<evidence type="ECO:0000313" key="12">
    <source>
        <dbReference type="EMBL" id="VEU80006.1"/>
    </source>
</evidence>
<dbReference type="Pfam" id="PF00664">
    <property type="entry name" value="ABC_membrane"/>
    <property type="match status" value="1"/>
</dbReference>
<organism evidence="12 13">
    <name type="scientific">Haploplasma axanthum</name>
    <name type="common">Acholeplasma axanthum</name>
    <dbReference type="NCBI Taxonomy" id="29552"/>
    <lineage>
        <taxon>Bacteria</taxon>
        <taxon>Bacillati</taxon>
        <taxon>Mycoplasmatota</taxon>
        <taxon>Mollicutes</taxon>
        <taxon>Acholeplasmatales</taxon>
        <taxon>Acholeplasmataceae</taxon>
        <taxon>Haploplasma</taxon>
    </lineage>
</organism>
<sequence length="575" mass="64968">MKRFFSYLLTQKKKLIIVLSFAVLSTIASLLTPLIIAKAILHVEQSLDTRLSVTFDPKLLTIYIIVLIVAYLLSFLFKYIEQYVMAGVSETICLQMRNELASKLQKLPLNYYDKIEKGELLSRATNDIERINETLRQGLIQFVTAMLTIIGSIILMFFIEWRLLIIVIITIALVLFFTGLVSKKTYKYFNKYQTELGSVNGYIEEIFTGQMVLKAFNQEPNVINTFDKMNTDLFNISKKAETAIYLISPSVRIVNSISYIFIGFIGVLYFKLPLSTLQAFIQYTDRIADPTIESAYILNGIQQALSAASRVFEVLDQLDEVKDTPKYDEYQNFNGNVSLNNVSFGYYPNKTILNNISLNVSQGSKIAIVGPTGAGKTTLVNLLMRFYEISSGEILIDGINIQDISKAKLRSLFGMVLQDTWLFNGTISDNIGYSNENANRNEIITAANQAEASFIKNLPEQYDTKLNEDATNISQGQKQLLTIARVFLANPKIIILDEATSSVDTKTEKQIVKAMNKLMENRTSFIIAHRLSTIRDADTILVMDKGDIVEIGTHDELIAKKGFYYSLYNSQFEAI</sequence>
<keyword evidence="6" id="KW-0067">ATP-binding</keyword>
<dbReference type="GO" id="GO:0016887">
    <property type="term" value="F:ATP hydrolysis activity"/>
    <property type="evidence" value="ECO:0007669"/>
    <property type="project" value="InterPro"/>
</dbReference>
<proteinExistence type="inferred from homology"/>
<feature type="transmembrane region" description="Helical" evidence="9">
    <location>
        <begin position="60"/>
        <end position="80"/>
    </location>
</feature>
<dbReference type="InterPro" id="IPR017871">
    <property type="entry name" value="ABC_transporter-like_CS"/>
</dbReference>
<dbReference type="InterPro" id="IPR011527">
    <property type="entry name" value="ABC1_TM_dom"/>
</dbReference>
<dbReference type="SMART" id="SM00382">
    <property type="entry name" value="AAA"/>
    <property type="match status" value="1"/>
</dbReference>
<dbReference type="Proteomes" id="UP000289841">
    <property type="component" value="Chromosome"/>
</dbReference>
<feature type="transmembrane region" description="Helical" evidence="9">
    <location>
        <begin position="164"/>
        <end position="182"/>
    </location>
</feature>
<keyword evidence="3" id="KW-0813">Transport</keyword>
<dbReference type="InterPro" id="IPR039421">
    <property type="entry name" value="Type_1_exporter"/>
</dbReference>
<name>A0A449BC45_HAPAX</name>
<dbReference type="InterPro" id="IPR036640">
    <property type="entry name" value="ABC1_TM_sf"/>
</dbReference>
<dbReference type="AlphaFoldDB" id="A0A449BC45"/>
<dbReference type="KEGG" id="aaxa:NCTC10138_00359"/>
<dbReference type="InterPro" id="IPR003439">
    <property type="entry name" value="ABC_transporter-like_ATP-bd"/>
</dbReference>
<gene>
    <name evidence="12" type="primary">mldB1_6</name>
    <name evidence="12" type="ORF">NCTC10138_00359</name>
</gene>
<feature type="domain" description="ABC transporter" evidence="10">
    <location>
        <begin position="337"/>
        <end position="570"/>
    </location>
</feature>
<dbReference type="PROSITE" id="PS00211">
    <property type="entry name" value="ABC_TRANSPORTER_1"/>
    <property type="match status" value="1"/>
</dbReference>
<dbReference type="SUPFAM" id="SSF52540">
    <property type="entry name" value="P-loop containing nucleoside triphosphate hydrolases"/>
    <property type="match status" value="1"/>
</dbReference>
<keyword evidence="5" id="KW-0547">Nucleotide-binding</keyword>
<evidence type="ECO:0000256" key="6">
    <source>
        <dbReference type="ARBA" id="ARBA00022840"/>
    </source>
</evidence>
<dbReference type="EC" id="3.6.3.-" evidence="12"/>
<evidence type="ECO:0000256" key="7">
    <source>
        <dbReference type="ARBA" id="ARBA00022989"/>
    </source>
</evidence>
<feature type="transmembrane region" description="Helical" evidence="9">
    <location>
        <begin position="15"/>
        <end position="40"/>
    </location>
</feature>
<protein>
    <submittedName>
        <fullName evidence="12">ABC-type multidrug/protein/lipid transport system ATPase component</fullName>
        <ecNumber evidence="12">3.6.3.-</ecNumber>
    </submittedName>
</protein>
<dbReference type="PANTHER" id="PTHR43394:SF1">
    <property type="entry name" value="ATP-BINDING CASSETTE SUB-FAMILY B MEMBER 10, MITOCHONDRIAL"/>
    <property type="match status" value="1"/>
</dbReference>
<dbReference type="PROSITE" id="PS50893">
    <property type="entry name" value="ABC_TRANSPORTER_2"/>
    <property type="match status" value="1"/>
</dbReference>
<dbReference type="GO" id="GO:0015421">
    <property type="term" value="F:ABC-type oligopeptide transporter activity"/>
    <property type="evidence" value="ECO:0007669"/>
    <property type="project" value="TreeGrafter"/>
</dbReference>
<evidence type="ECO:0000256" key="1">
    <source>
        <dbReference type="ARBA" id="ARBA00004651"/>
    </source>
</evidence>
<dbReference type="PROSITE" id="PS50929">
    <property type="entry name" value="ABC_TM1F"/>
    <property type="match status" value="1"/>
</dbReference>
<accession>A0A449BC45</accession>
<dbReference type="Pfam" id="PF00005">
    <property type="entry name" value="ABC_tran"/>
    <property type="match status" value="1"/>
</dbReference>
<dbReference type="InterPro" id="IPR003593">
    <property type="entry name" value="AAA+_ATPase"/>
</dbReference>
<dbReference type="EMBL" id="LR215048">
    <property type="protein sequence ID" value="VEU80006.1"/>
    <property type="molecule type" value="Genomic_DNA"/>
</dbReference>
<keyword evidence="12" id="KW-0378">Hydrolase</keyword>
<evidence type="ECO:0000256" key="9">
    <source>
        <dbReference type="SAM" id="Phobius"/>
    </source>
</evidence>
<dbReference type="CDD" id="cd03254">
    <property type="entry name" value="ABCC_Glucan_exporter_like"/>
    <property type="match status" value="1"/>
</dbReference>
<dbReference type="GO" id="GO:0005524">
    <property type="term" value="F:ATP binding"/>
    <property type="evidence" value="ECO:0007669"/>
    <property type="project" value="UniProtKB-KW"/>
</dbReference>
<evidence type="ECO:0000256" key="5">
    <source>
        <dbReference type="ARBA" id="ARBA00022741"/>
    </source>
</evidence>
<dbReference type="FunFam" id="3.40.50.300:FF:000287">
    <property type="entry name" value="Multidrug ABC transporter ATP-binding protein"/>
    <property type="match status" value="1"/>
</dbReference>
<evidence type="ECO:0000256" key="2">
    <source>
        <dbReference type="ARBA" id="ARBA00005417"/>
    </source>
</evidence>
<keyword evidence="8 9" id="KW-0472">Membrane</keyword>
<dbReference type="SUPFAM" id="SSF90123">
    <property type="entry name" value="ABC transporter transmembrane region"/>
    <property type="match status" value="1"/>
</dbReference>
<dbReference type="Gene3D" id="3.40.50.300">
    <property type="entry name" value="P-loop containing nucleotide triphosphate hydrolases"/>
    <property type="match status" value="1"/>
</dbReference>
<evidence type="ECO:0000256" key="8">
    <source>
        <dbReference type="ARBA" id="ARBA00023136"/>
    </source>
</evidence>
<feature type="domain" description="ABC transmembrane type-1" evidence="11">
    <location>
        <begin position="16"/>
        <end position="303"/>
    </location>
</feature>
<evidence type="ECO:0000259" key="10">
    <source>
        <dbReference type="PROSITE" id="PS50893"/>
    </source>
</evidence>
<keyword evidence="7 9" id="KW-1133">Transmembrane helix</keyword>
<dbReference type="CDD" id="cd18547">
    <property type="entry name" value="ABC_6TM_Tm288_like"/>
    <property type="match status" value="1"/>
</dbReference>
<comment type="subcellular location">
    <subcellularLocation>
        <location evidence="1">Cell membrane</location>
        <topology evidence="1">Multi-pass membrane protein</topology>
    </subcellularLocation>
</comment>
<feature type="transmembrane region" description="Helical" evidence="9">
    <location>
        <begin position="253"/>
        <end position="272"/>
    </location>
</feature>
<keyword evidence="4 9" id="KW-0812">Transmembrane</keyword>
<dbReference type="InterPro" id="IPR027417">
    <property type="entry name" value="P-loop_NTPase"/>
</dbReference>
<keyword evidence="13" id="KW-1185">Reference proteome</keyword>
<dbReference type="PANTHER" id="PTHR43394">
    <property type="entry name" value="ATP-DEPENDENT PERMEASE MDL1, MITOCHONDRIAL"/>
    <property type="match status" value="1"/>
</dbReference>
<dbReference type="GO" id="GO:0005886">
    <property type="term" value="C:plasma membrane"/>
    <property type="evidence" value="ECO:0007669"/>
    <property type="project" value="UniProtKB-SubCell"/>
</dbReference>
<comment type="similarity">
    <text evidence="2">Belongs to the ABC transporter superfamily.</text>
</comment>
<evidence type="ECO:0000259" key="11">
    <source>
        <dbReference type="PROSITE" id="PS50929"/>
    </source>
</evidence>
<reference evidence="12 13" key="1">
    <citation type="submission" date="2019-01" db="EMBL/GenBank/DDBJ databases">
        <authorList>
            <consortium name="Pathogen Informatics"/>
        </authorList>
    </citation>
    <scope>NUCLEOTIDE SEQUENCE [LARGE SCALE GENOMIC DNA]</scope>
    <source>
        <strain evidence="12 13">NCTC10138</strain>
    </source>
</reference>
<dbReference type="STRING" id="1278311.GCA_000428705_00398"/>